<evidence type="ECO:0000256" key="2">
    <source>
        <dbReference type="ARBA" id="ARBA00022692"/>
    </source>
</evidence>
<gene>
    <name evidence="7" type="primary">sauU</name>
    <name evidence="7" type="ORF">K239x_03290</name>
</gene>
<dbReference type="GO" id="GO:0022857">
    <property type="term" value="F:transmembrane transporter activity"/>
    <property type="evidence" value="ECO:0007669"/>
    <property type="project" value="InterPro"/>
</dbReference>
<dbReference type="RefSeq" id="WP_145415941.1">
    <property type="nucleotide sequence ID" value="NZ_CP036526.1"/>
</dbReference>
<feature type="domain" description="Major facilitator superfamily (MFS) profile" evidence="6">
    <location>
        <begin position="7"/>
        <end position="423"/>
    </location>
</feature>
<keyword evidence="8" id="KW-1185">Reference proteome</keyword>
<feature type="transmembrane region" description="Helical" evidence="5">
    <location>
        <begin position="164"/>
        <end position="182"/>
    </location>
</feature>
<evidence type="ECO:0000256" key="4">
    <source>
        <dbReference type="ARBA" id="ARBA00023136"/>
    </source>
</evidence>
<feature type="transmembrane region" description="Helical" evidence="5">
    <location>
        <begin position="366"/>
        <end position="387"/>
    </location>
</feature>
<dbReference type="Proteomes" id="UP000319817">
    <property type="component" value="Chromosome"/>
</dbReference>
<dbReference type="SUPFAM" id="SSF103473">
    <property type="entry name" value="MFS general substrate transporter"/>
    <property type="match status" value="1"/>
</dbReference>
<proteinExistence type="predicted"/>
<dbReference type="GO" id="GO:0016020">
    <property type="term" value="C:membrane"/>
    <property type="evidence" value="ECO:0007669"/>
    <property type="project" value="UniProtKB-SubCell"/>
</dbReference>
<keyword evidence="4 5" id="KW-0472">Membrane</keyword>
<evidence type="ECO:0000313" key="7">
    <source>
        <dbReference type="EMBL" id="QDT08390.1"/>
    </source>
</evidence>
<dbReference type="Pfam" id="PF07690">
    <property type="entry name" value="MFS_1"/>
    <property type="match status" value="1"/>
</dbReference>
<evidence type="ECO:0000259" key="6">
    <source>
        <dbReference type="PROSITE" id="PS50850"/>
    </source>
</evidence>
<keyword evidence="2 5" id="KW-0812">Transmembrane</keyword>
<evidence type="ECO:0000256" key="3">
    <source>
        <dbReference type="ARBA" id="ARBA00022989"/>
    </source>
</evidence>
<feature type="transmembrane region" description="Helical" evidence="5">
    <location>
        <begin position="399"/>
        <end position="416"/>
    </location>
</feature>
<keyword evidence="3 5" id="KW-1133">Transmembrane helix</keyword>
<comment type="subcellular location">
    <subcellularLocation>
        <location evidence="1">Membrane</location>
        <topology evidence="1">Multi-pass membrane protein</topology>
    </subcellularLocation>
</comment>
<accession>A0A517NMN5</accession>
<evidence type="ECO:0000256" key="5">
    <source>
        <dbReference type="SAM" id="Phobius"/>
    </source>
</evidence>
<dbReference type="InterPro" id="IPR020846">
    <property type="entry name" value="MFS_dom"/>
</dbReference>
<dbReference type="PANTHER" id="PTHR11662:SF399">
    <property type="entry name" value="FI19708P1-RELATED"/>
    <property type="match status" value="1"/>
</dbReference>
<feature type="transmembrane region" description="Helical" evidence="5">
    <location>
        <begin position="333"/>
        <end position="354"/>
    </location>
</feature>
<dbReference type="InterPro" id="IPR011701">
    <property type="entry name" value="MFS"/>
</dbReference>
<reference evidence="7 8" key="1">
    <citation type="submission" date="2019-02" db="EMBL/GenBank/DDBJ databases">
        <title>Deep-cultivation of Planctomycetes and their phenomic and genomic characterization uncovers novel biology.</title>
        <authorList>
            <person name="Wiegand S."/>
            <person name="Jogler M."/>
            <person name="Boedeker C."/>
            <person name="Pinto D."/>
            <person name="Vollmers J."/>
            <person name="Rivas-Marin E."/>
            <person name="Kohn T."/>
            <person name="Peeters S.H."/>
            <person name="Heuer A."/>
            <person name="Rast P."/>
            <person name="Oberbeckmann S."/>
            <person name="Bunk B."/>
            <person name="Jeske O."/>
            <person name="Meyerdierks A."/>
            <person name="Storesund J.E."/>
            <person name="Kallscheuer N."/>
            <person name="Luecker S."/>
            <person name="Lage O.M."/>
            <person name="Pohl T."/>
            <person name="Merkel B.J."/>
            <person name="Hornburger P."/>
            <person name="Mueller R.-W."/>
            <person name="Bruemmer F."/>
            <person name="Labrenz M."/>
            <person name="Spormann A.M."/>
            <person name="Op den Camp H."/>
            <person name="Overmann J."/>
            <person name="Amann R."/>
            <person name="Jetten M.S.M."/>
            <person name="Mascher T."/>
            <person name="Medema M.H."/>
            <person name="Devos D.P."/>
            <person name="Kaster A.-K."/>
            <person name="Ovreas L."/>
            <person name="Rohde M."/>
            <person name="Galperin M.Y."/>
            <person name="Jogler C."/>
        </authorList>
    </citation>
    <scope>NUCLEOTIDE SEQUENCE [LARGE SCALE GENOMIC DNA]</scope>
    <source>
        <strain evidence="7 8">K23_9</strain>
    </source>
</reference>
<feature type="transmembrane region" description="Helical" evidence="5">
    <location>
        <begin position="237"/>
        <end position="262"/>
    </location>
</feature>
<feature type="transmembrane region" description="Helical" evidence="5">
    <location>
        <begin position="274"/>
        <end position="298"/>
    </location>
</feature>
<protein>
    <submittedName>
        <fullName evidence="7">Putative sulfoacetate transporter SauU</fullName>
    </submittedName>
</protein>
<evidence type="ECO:0000256" key="1">
    <source>
        <dbReference type="ARBA" id="ARBA00004141"/>
    </source>
</evidence>
<dbReference type="OrthoDB" id="6360at2"/>
<dbReference type="InterPro" id="IPR050382">
    <property type="entry name" value="MFS_Na/Anion_cotransporter"/>
</dbReference>
<dbReference type="EMBL" id="CP036526">
    <property type="protein sequence ID" value="QDT08390.1"/>
    <property type="molecule type" value="Genomic_DNA"/>
</dbReference>
<dbReference type="Gene3D" id="1.20.1250.20">
    <property type="entry name" value="MFS general substrate transporter like domains"/>
    <property type="match status" value="2"/>
</dbReference>
<dbReference type="PROSITE" id="PS50850">
    <property type="entry name" value="MFS"/>
    <property type="match status" value="1"/>
</dbReference>
<feature type="transmembrane region" description="Helical" evidence="5">
    <location>
        <begin position="43"/>
        <end position="60"/>
    </location>
</feature>
<dbReference type="PANTHER" id="PTHR11662">
    <property type="entry name" value="SOLUTE CARRIER FAMILY 17"/>
    <property type="match status" value="1"/>
</dbReference>
<evidence type="ECO:0000313" key="8">
    <source>
        <dbReference type="Proteomes" id="UP000319817"/>
    </source>
</evidence>
<feature type="transmembrane region" description="Helical" evidence="5">
    <location>
        <begin position="72"/>
        <end position="91"/>
    </location>
</feature>
<dbReference type="InterPro" id="IPR036259">
    <property type="entry name" value="MFS_trans_sf"/>
</dbReference>
<name>A0A517NMN5_9BACT</name>
<dbReference type="CDD" id="cd17319">
    <property type="entry name" value="MFS_ExuT_GudP_like"/>
    <property type="match status" value="1"/>
</dbReference>
<feature type="transmembrane region" description="Helical" evidence="5">
    <location>
        <begin position="310"/>
        <end position="327"/>
    </location>
</feature>
<organism evidence="7 8">
    <name type="scientific">Stieleria marina</name>
    <dbReference type="NCBI Taxonomy" id="1930275"/>
    <lineage>
        <taxon>Bacteria</taxon>
        <taxon>Pseudomonadati</taxon>
        <taxon>Planctomycetota</taxon>
        <taxon>Planctomycetia</taxon>
        <taxon>Pirellulales</taxon>
        <taxon>Pirellulaceae</taxon>
        <taxon>Stieleria</taxon>
    </lineage>
</organism>
<dbReference type="AlphaFoldDB" id="A0A517NMN5"/>
<sequence>MPKRFLLIFGAFIVSVLMWVDRACISAAKSDIATDMNFTDQQMGWVMSAFALGYALFQVPSGKLADRFGPRIVMSVVCVVWSIFTALTGVIRGLVPLIGLRFLFGMGEAGGYPTIARAFTSWLPMNERGIANSVSFSGGRLGAALAMPGVVWLINVLGGWQQTFWFFGAMGVLFAIAWYVLFRDSPETHIAVSEEESNYIIQNRKPAKNQTPLGESAELENEESSLTFAEMLRSPNLLMLMVQYVAHNFTFFFTVTWFFPYLKDSFELTKEQTGWYAAMPLLCGVAGNWLAGFTVDKLYSQGKWNFSRRLPAAIGFVFSAIGMSLCVNMTTPASAVACMCIAIFGADMILSPSWSTCMDIGGKNAGAVSGAMNMVGNLGAFTTALAFPYLHDYMGSHEPFFYLAAGLNVVAIFMWFRIKPDRSISQELSGASQ</sequence>